<dbReference type="Gene3D" id="3.90.1300.10">
    <property type="entry name" value="Amidase signature (AS) domain"/>
    <property type="match status" value="1"/>
</dbReference>
<comment type="caution">
    <text evidence="3">The sequence shown here is derived from an EMBL/GenBank/DDBJ whole genome shotgun (WGS) entry which is preliminary data.</text>
</comment>
<dbReference type="InterPro" id="IPR036928">
    <property type="entry name" value="AS_sf"/>
</dbReference>
<keyword evidence="4" id="KW-1185">Reference proteome</keyword>
<feature type="domain" description="Amidase" evidence="2">
    <location>
        <begin position="175"/>
        <end position="553"/>
    </location>
</feature>
<accession>A0A8T0G827</accession>
<dbReference type="EMBL" id="CM026433">
    <property type="protein sequence ID" value="KAG0555151.1"/>
    <property type="molecule type" value="Genomic_DNA"/>
</dbReference>
<evidence type="ECO:0000313" key="4">
    <source>
        <dbReference type="Proteomes" id="UP000822688"/>
    </source>
</evidence>
<evidence type="ECO:0000313" key="3">
    <source>
        <dbReference type="EMBL" id="KAG0555151.1"/>
    </source>
</evidence>
<reference evidence="3" key="1">
    <citation type="submission" date="2020-06" db="EMBL/GenBank/DDBJ databases">
        <title>WGS assembly of Ceratodon purpureus strain R40.</title>
        <authorList>
            <person name="Carey S.B."/>
            <person name="Jenkins J."/>
            <person name="Shu S."/>
            <person name="Lovell J.T."/>
            <person name="Sreedasyam A."/>
            <person name="Maumus F."/>
            <person name="Tiley G.P."/>
            <person name="Fernandez-Pozo N."/>
            <person name="Barry K."/>
            <person name="Chen C."/>
            <person name="Wang M."/>
            <person name="Lipzen A."/>
            <person name="Daum C."/>
            <person name="Saski C.A."/>
            <person name="Payton A.C."/>
            <person name="Mcbreen J.C."/>
            <person name="Conrad R.E."/>
            <person name="Kollar L.M."/>
            <person name="Olsson S."/>
            <person name="Huttunen S."/>
            <person name="Landis J.B."/>
            <person name="Wickett N.J."/>
            <person name="Johnson M.G."/>
            <person name="Rensing S.A."/>
            <person name="Grimwood J."/>
            <person name="Schmutz J."/>
            <person name="Mcdaniel S.F."/>
        </authorList>
    </citation>
    <scope>NUCLEOTIDE SEQUENCE</scope>
    <source>
        <strain evidence="3">R40</strain>
    </source>
</reference>
<gene>
    <name evidence="3" type="ORF">KC19_12G147700</name>
</gene>
<dbReference type="SUPFAM" id="SSF75304">
    <property type="entry name" value="Amidase signature (AS) enzymes"/>
    <property type="match status" value="1"/>
</dbReference>
<keyword evidence="1" id="KW-0812">Transmembrane</keyword>
<proteinExistence type="predicted"/>
<dbReference type="AlphaFoldDB" id="A0A8T0G827"/>
<dbReference type="Pfam" id="PF01425">
    <property type="entry name" value="Amidase"/>
    <property type="match status" value="1"/>
</dbReference>
<sequence length="584" mass="62931">MGRRAVKNVPAAVENGAQDVAGGVAVKEATDAATKAVEDAVKEATDAATKAVEDAAAAVDNAATALGDEVHKLVQSVSDSLGEGDEGDSELSMAGFFRGIPMKAWLLMGLGVAGMAGFIFVRRGSVGPVIGELIAKGRKRLSKRGHPSICTYVKLQPAAFNIEDPLKKRKFCAQDIFDVETKVTSFGNREWEKTHEKATKTAAVLGILKEGGATCIGKAVMGDLGFSLIGTNNWLGTPKNPFSTSRICGGASCGAAVSVGCNVVDFAIGIDTVGDVRVPAACCGVLGFRSSHGAVSLEGTIPVASSCDALGWFARDAGLLRLVGRQLYPHFVMDGRGPKRFYMAHDVFKLSSVSHMRTGDVLARSVQRTCGRHTLHNLNFLDHLEHHVASISKFKKELQRMGVDESKYTALDVLRDSMILFQRHEFKCNHEEWIKKAKPRLPKTVEMQIQKAVFSPNSEALRFVAVQVREEMQKVMNKLLKNDAVLVVPALPSVPPKLAAPPDELELFEYRTHALMSIATMSGCCQVIIPLGRDEVPMSVSLLGRKGADLLLLETVVLLHTTIQQEVLVINNPNLPITAFLGIK</sequence>
<keyword evidence="1" id="KW-0472">Membrane</keyword>
<organism evidence="3 4">
    <name type="scientific">Ceratodon purpureus</name>
    <name type="common">Fire moss</name>
    <name type="synonym">Dicranum purpureum</name>
    <dbReference type="NCBI Taxonomy" id="3225"/>
    <lineage>
        <taxon>Eukaryota</taxon>
        <taxon>Viridiplantae</taxon>
        <taxon>Streptophyta</taxon>
        <taxon>Embryophyta</taxon>
        <taxon>Bryophyta</taxon>
        <taxon>Bryophytina</taxon>
        <taxon>Bryopsida</taxon>
        <taxon>Dicranidae</taxon>
        <taxon>Pseudoditrichales</taxon>
        <taxon>Ditrichaceae</taxon>
        <taxon>Ceratodon</taxon>
    </lineage>
</organism>
<dbReference type="PANTHER" id="PTHR46310">
    <property type="entry name" value="AMIDASE 1"/>
    <property type="match status" value="1"/>
</dbReference>
<protein>
    <recommendedName>
        <fullName evidence="2">Amidase domain-containing protein</fullName>
    </recommendedName>
</protein>
<dbReference type="Proteomes" id="UP000822688">
    <property type="component" value="Chromosome 12"/>
</dbReference>
<feature type="transmembrane region" description="Helical" evidence="1">
    <location>
        <begin position="104"/>
        <end position="121"/>
    </location>
</feature>
<evidence type="ECO:0000256" key="1">
    <source>
        <dbReference type="SAM" id="Phobius"/>
    </source>
</evidence>
<keyword evidence="1" id="KW-1133">Transmembrane helix</keyword>
<dbReference type="PANTHER" id="PTHR46310:SF7">
    <property type="entry name" value="AMIDASE 1"/>
    <property type="match status" value="1"/>
</dbReference>
<dbReference type="InterPro" id="IPR023631">
    <property type="entry name" value="Amidase_dom"/>
</dbReference>
<name>A0A8T0G827_CERPU</name>
<evidence type="ECO:0000259" key="2">
    <source>
        <dbReference type="Pfam" id="PF01425"/>
    </source>
</evidence>